<comment type="caution">
    <text evidence="5">The sequence shown here is derived from an EMBL/GenBank/DDBJ whole genome shotgun (WGS) entry which is preliminary data.</text>
</comment>
<evidence type="ECO:0000256" key="1">
    <source>
        <dbReference type="ARBA" id="ARBA00004275"/>
    </source>
</evidence>
<comment type="similarity">
    <text evidence="2">Belongs to the enoyl-CoA hydratase/isomerase family.</text>
</comment>
<dbReference type="InterPro" id="IPR001753">
    <property type="entry name" value="Enoyl-CoA_hydra/iso"/>
</dbReference>
<dbReference type="OrthoDB" id="9797151at2"/>
<evidence type="ECO:0000256" key="4">
    <source>
        <dbReference type="ARBA" id="ARBA00023235"/>
    </source>
</evidence>
<keyword evidence="4" id="KW-0413">Isomerase</keyword>
<dbReference type="Gene3D" id="1.10.12.10">
    <property type="entry name" value="Lyase 2-enoyl-coa Hydratase, Chain A, domain 2"/>
    <property type="match status" value="1"/>
</dbReference>
<evidence type="ECO:0000256" key="2">
    <source>
        <dbReference type="ARBA" id="ARBA00005254"/>
    </source>
</evidence>
<name>A0A3S3SEE3_9BURK</name>
<proteinExistence type="inferred from homology"/>
<dbReference type="SUPFAM" id="SSF52096">
    <property type="entry name" value="ClpP/crotonase"/>
    <property type="match status" value="1"/>
</dbReference>
<evidence type="ECO:0000313" key="6">
    <source>
        <dbReference type="Proteomes" id="UP000288178"/>
    </source>
</evidence>
<dbReference type="EMBL" id="SACT01000001">
    <property type="protein sequence ID" value="RVT53559.1"/>
    <property type="molecule type" value="Genomic_DNA"/>
</dbReference>
<gene>
    <name evidence="5" type="ORF">ENE75_01260</name>
</gene>
<dbReference type="AlphaFoldDB" id="A0A3S3SEE3"/>
<comment type="subcellular location">
    <subcellularLocation>
        <location evidence="1">Peroxisome</location>
    </subcellularLocation>
</comment>
<dbReference type="InterPro" id="IPR014748">
    <property type="entry name" value="Enoyl-CoA_hydra_C"/>
</dbReference>
<dbReference type="Gene3D" id="3.90.226.10">
    <property type="entry name" value="2-enoyl-CoA Hydratase, Chain A, domain 1"/>
    <property type="match status" value="1"/>
</dbReference>
<organism evidence="5 6">
    <name type="scientific">Rubrivivax albus</name>
    <dbReference type="NCBI Taxonomy" id="2499835"/>
    <lineage>
        <taxon>Bacteria</taxon>
        <taxon>Pseudomonadati</taxon>
        <taxon>Pseudomonadota</taxon>
        <taxon>Betaproteobacteria</taxon>
        <taxon>Burkholderiales</taxon>
        <taxon>Sphaerotilaceae</taxon>
        <taxon>Rubrivivax</taxon>
    </lineage>
</organism>
<dbReference type="Proteomes" id="UP000288178">
    <property type="component" value="Unassembled WGS sequence"/>
</dbReference>
<keyword evidence="3" id="KW-0576">Peroxisome</keyword>
<keyword evidence="6" id="KW-1185">Reference proteome</keyword>
<dbReference type="InterPro" id="IPR051053">
    <property type="entry name" value="ECH/Chromodomain_protein"/>
</dbReference>
<evidence type="ECO:0000313" key="5">
    <source>
        <dbReference type="EMBL" id="RVT53559.1"/>
    </source>
</evidence>
<dbReference type="GO" id="GO:0004165">
    <property type="term" value="F:delta(3)-delta(2)-enoyl-CoA isomerase activity"/>
    <property type="evidence" value="ECO:0007669"/>
    <property type="project" value="UniProtKB-ARBA"/>
</dbReference>
<evidence type="ECO:0000256" key="3">
    <source>
        <dbReference type="ARBA" id="ARBA00023140"/>
    </source>
</evidence>
<protein>
    <submittedName>
        <fullName evidence="5">Enoyl-CoA hydratase</fullName>
    </submittedName>
</protein>
<dbReference type="RefSeq" id="WP_128194830.1">
    <property type="nucleotide sequence ID" value="NZ_SACT01000001.1"/>
</dbReference>
<dbReference type="PANTHER" id="PTHR43684">
    <property type="match status" value="1"/>
</dbReference>
<dbReference type="CDD" id="cd06558">
    <property type="entry name" value="crotonase-like"/>
    <property type="match status" value="1"/>
</dbReference>
<dbReference type="Pfam" id="PF00378">
    <property type="entry name" value="ECH_1"/>
    <property type="match status" value="1"/>
</dbReference>
<sequence>MSEYIKTATLNGVATIEIARPEKKNALTVAMYQAMADALRAAAADGAVRAVLITGQPSIFTSGNDIEDFMARPPGAGGSATEEAPVFQFMKALLEIDKPVVAGVTGAAIGIGTTMLLHCDFVYVADDARLAMPFVGLGLVPEYASSLLVPQLMGPRRAAEKLLLGDPFTGEQAVECGIANAVLPAGEVALHARRVAERFNALPPGAVREAKRLMRGPQREQVLKVIAEEGALFSARLRSPEAMEAFQAFFQKRAPDFSKFS</sequence>
<dbReference type="PANTHER" id="PTHR43684:SF1">
    <property type="entry name" value="ENOYL-COA DELTA ISOMERASE 2"/>
    <property type="match status" value="1"/>
</dbReference>
<reference evidence="5 6" key="1">
    <citation type="submission" date="2019-01" db="EMBL/GenBank/DDBJ databases">
        <authorList>
            <person name="Chen W.-M."/>
        </authorList>
    </citation>
    <scope>NUCLEOTIDE SEQUENCE [LARGE SCALE GENOMIC DNA]</scope>
    <source>
        <strain evidence="5 6">ICH-3</strain>
    </source>
</reference>
<dbReference type="InterPro" id="IPR029045">
    <property type="entry name" value="ClpP/crotonase-like_dom_sf"/>
</dbReference>
<accession>A0A3S3SEE3</accession>